<reference evidence="2" key="2">
    <citation type="submission" date="2006-01" db="EMBL/GenBank/DDBJ databases">
        <authorList>
            <person name="Genoscope"/>
        </authorList>
    </citation>
    <scope>NUCLEOTIDE SEQUENCE</scope>
</reference>
<keyword evidence="1" id="KW-0812">Transmembrane</keyword>
<dbReference type="AlphaFoldDB" id="Q1PZT8"/>
<feature type="transmembrane region" description="Helical" evidence="1">
    <location>
        <begin position="28"/>
        <end position="54"/>
    </location>
</feature>
<accession>Q1PZT8</accession>
<proteinExistence type="predicted"/>
<evidence type="ECO:0000256" key="1">
    <source>
        <dbReference type="SAM" id="Phobius"/>
    </source>
</evidence>
<dbReference type="EMBL" id="CT573072">
    <property type="protein sequence ID" value="CAJ72598.1"/>
    <property type="molecule type" value="Genomic_DNA"/>
</dbReference>
<sequence>MKFHRKGASKKLEYSKIKYGIHEDSAKIPYFMLFSTLISQAFWVIFVWFSLYLIDKLALYLKKYTTYVLFIKSLNKKPVSCKRQ</sequence>
<gene>
    <name evidence="2" type="ORF">kustd1853</name>
</gene>
<evidence type="ECO:0000313" key="2">
    <source>
        <dbReference type="EMBL" id="CAJ72598.1"/>
    </source>
</evidence>
<organism evidence="2">
    <name type="scientific">Kuenenia stuttgartiensis</name>
    <dbReference type="NCBI Taxonomy" id="174633"/>
    <lineage>
        <taxon>Bacteria</taxon>
        <taxon>Pseudomonadati</taxon>
        <taxon>Planctomycetota</taxon>
        <taxon>Candidatus Brocadiia</taxon>
        <taxon>Candidatus Brocadiales</taxon>
        <taxon>Candidatus Brocadiaceae</taxon>
        <taxon>Candidatus Kuenenia</taxon>
    </lineage>
</organism>
<protein>
    <submittedName>
        <fullName evidence="2">Uncharacterized protein</fullName>
    </submittedName>
</protein>
<name>Q1PZT8_KUEST</name>
<keyword evidence="1" id="KW-1133">Transmembrane helix</keyword>
<reference evidence="2" key="1">
    <citation type="journal article" date="2006" name="Nature">
        <title>Deciphering the evolution and metabolism of an anammox bacterium from a community genome.</title>
        <authorList>
            <person name="Strous M."/>
            <person name="Pelletier E."/>
            <person name="Mangenot S."/>
            <person name="Rattei T."/>
            <person name="Lehner A."/>
            <person name="Taylor M.W."/>
            <person name="Horn M."/>
            <person name="Daims H."/>
            <person name="Bartol-Mavel D."/>
            <person name="Wincker P."/>
            <person name="Barbe V."/>
            <person name="Fonknechten N."/>
            <person name="Vallenet D."/>
            <person name="Segurens B."/>
            <person name="Schenowitz-Truong C."/>
            <person name="Medigue C."/>
            <person name="Collingro A."/>
            <person name="Snel B."/>
            <person name="Dutilh B.E."/>
            <person name="OpDenCamp H.J.M."/>
            <person name="vanDerDrift C."/>
            <person name="Cirpus I."/>
            <person name="vanDePas-Schoonen K.T."/>
            <person name="Harhangi H.R."/>
            <person name="vanNiftrik L."/>
            <person name="Schmid M."/>
            <person name="Keltjens J."/>
            <person name="vanDeVossenberg J."/>
            <person name="Kartal B."/>
            <person name="Meier H."/>
            <person name="Frishman D."/>
            <person name="Huynen M.A."/>
            <person name="Mewes H."/>
            <person name="Weissenbach J."/>
            <person name="Jetten M.S.M."/>
            <person name="Wagner M."/>
            <person name="LePaslier D."/>
        </authorList>
    </citation>
    <scope>NUCLEOTIDE SEQUENCE</scope>
</reference>
<keyword evidence="1" id="KW-0472">Membrane</keyword>